<dbReference type="EMBL" id="JAUIRO010000002">
    <property type="protein sequence ID" value="KAK0726698.1"/>
    <property type="molecule type" value="Genomic_DNA"/>
</dbReference>
<name>A0AA40B388_9PEZI</name>
<protein>
    <submittedName>
        <fullName evidence="2">Uncharacterized protein</fullName>
    </submittedName>
</protein>
<keyword evidence="3" id="KW-1185">Reference proteome</keyword>
<dbReference type="GeneID" id="85322599"/>
<dbReference type="Proteomes" id="UP001172101">
    <property type="component" value="Unassembled WGS sequence"/>
</dbReference>
<evidence type="ECO:0000313" key="2">
    <source>
        <dbReference type="EMBL" id="KAK0726698.1"/>
    </source>
</evidence>
<keyword evidence="1" id="KW-0812">Transmembrane</keyword>
<gene>
    <name evidence="2" type="ORF">B0T26DRAFT_671466</name>
</gene>
<organism evidence="2 3">
    <name type="scientific">Lasiosphaeria miniovina</name>
    <dbReference type="NCBI Taxonomy" id="1954250"/>
    <lineage>
        <taxon>Eukaryota</taxon>
        <taxon>Fungi</taxon>
        <taxon>Dikarya</taxon>
        <taxon>Ascomycota</taxon>
        <taxon>Pezizomycotina</taxon>
        <taxon>Sordariomycetes</taxon>
        <taxon>Sordariomycetidae</taxon>
        <taxon>Sordariales</taxon>
        <taxon>Lasiosphaeriaceae</taxon>
        <taxon>Lasiosphaeria</taxon>
    </lineage>
</organism>
<proteinExistence type="predicted"/>
<keyword evidence="1" id="KW-0472">Membrane</keyword>
<sequence>MTCYDSRGYPQSGMQPCFPNIPATGTNPCCGTVDLCLSNGLCLNLGADNEFTAQGCTNQHGTALALATAENGKDNINLYAYLVHCSGFHYCCGFDRSCCNNSDSVFTLAKFTVINYPYSPTTTSSSLSSTAPPSDNNATNNDDYKQKIITGLAAGLGVPLSLILIAGGCFFYWRRRNRQSNVTGPLIRFTHSG</sequence>
<keyword evidence="1" id="KW-1133">Transmembrane helix</keyword>
<comment type="caution">
    <text evidence="2">The sequence shown here is derived from an EMBL/GenBank/DDBJ whole genome shotgun (WGS) entry which is preliminary data.</text>
</comment>
<reference evidence="2" key="1">
    <citation type="submission" date="2023-06" db="EMBL/GenBank/DDBJ databases">
        <title>Genome-scale phylogeny and comparative genomics of the fungal order Sordariales.</title>
        <authorList>
            <consortium name="Lawrence Berkeley National Laboratory"/>
            <person name="Hensen N."/>
            <person name="Bonometti L."/>
            <person name="Westerberg I."/>
            <person name="Brannstrom I.O."/>
            <person name="Guillou S."/>
            <person name="Cros-Aarteil S."/>
            <person name="Calhoun S."/>
            <person name="Haridas S."/>
            <person name="Kuo A."/>
            <person name="Mondo S."/>
            <person name="Pangilinan J."/>
            <person name="Riley R."/>
            <person name="LaButti K."/>
            <person name="Andreopoulos B."/>
            <person name="Lipzen A."/>
            <person name="Chen C."/>
            <person name="Yanf M."/>
            <person name="Daum C."/>
            <person name="Ng V."/>
            <person name="Clum A."/>
            <person name="Steindorff A."/>
            <person name="Ohm R."/>
            <person name="Martin F."/>
            <person name="Silar P."/>
            <person name="Natvig D."/>
            <person name="Lalanne C."/>
            <person name="Gautier V."/>
            <person name="Ament-velasquez S.L."/>
            <person name="Kruys A."/>
            <person name="Hutchinson M.I."/>
            <person name="Powell A.J."/>
            <person name="Barry K."/>
            <person name="Miller A.N."/>
            <person name="Grigoriev I.V."/>
            <person name="Debuchy R."/>
            <person name="Gladieux P."/>
            <person name="Thoren M.H."/>
            <person name="Johannesson H."/>
        </authorList>
    </citation>
    <scope>NUCLEOTIDE SEQUENCE</scope>
    <source>
        <strain evidence="2">SMH2392-1A</strain>
    </source>
</reference>
<evidence type="ECO:0000313" key="3">
    <source>
        <dbReference type="Proteomes" id="UP001172101"/>
    </source>
</evidence>
<feature type="transmembrane region" description="Helical" evidence="1">
    <location>
        <begin position="148"/>
        <end position="173"/>
    </location>
</feature>
<dbReference type="AlphaFoldDB" id="A0AA40B388"/>
<dbReference type="RefSeq" id="XP_060299554.1">
    <property type="nucleotide sequence ID" value="XM_060439329.1"/>
</dbReference>
<accession>A0AA40B388</accession>
<evidence type="ECO:0000256" key="1">
    <source>
        <dbReference type="SAM" id="Phobius"/>
    </source>
</evidence>